<keyword evidence="2" id="KW-1185">Reference proteome</keyword>
<dbReference type="EMBL" id="DS995702">
    <property type="protein sequence ID" value="EEQ29459.1"/>
    <property type="molecule type" value="Genomic_DNA"/>
</dbReference>
<proteinExistence type="predicted"/>
<evidence type="ECO:0000313" key="2">
    <source>
        <dbReference type="Proteomes" id="UP000002035"/>
    </source>
</evidence>
<accession>C5FFL2</accession>
<name>C5FFL2_ARTOC</name>
<sequence>MELEKVPFSSPASVSLCMASFFRGYMSYAPNSFSFEWLERTPDLEVKCKDFTGQKVVFPTSPELLEAIRDCERINHPNKGGWLPNDWQFSGFLESAAYQALKKVPSTKSAEFDGPLFSTLGESITIQSYPRIKGVRLFYLNDNHWSCIMRDWTCHSEKQVDKKDHIRKSELLAATSIFCRQMNVMTWNPDSNRYKAKPRYKGGLLTATIVTCICAQVRVVQATLNPSEKYPTLTYTLRAIYDLGEEKYDKEAAFTAVQWILSPPDPVVRGAKAK</sequence>
<dbReference type="VEuPathDB" id="FungiDB:MCYG_02278"/>
<dbReference type="AlphaFoldDB" id="C5FFL2"/>
<dbReference type="Proteomes" id="UP000002035">
    <property type="component" value="Unassembled WGS sequence"/>
</dbReference>
<evidence type="ECO:0000313" key="1">
    <source>
        <dbReference type="EMBL" id="EEQ29459.1"/>
    </source>
</evidence>
<dbReference type="OrthoDB" id="4175439at2759"/>
<protein>
    <submittedName>
        <fullName evidence="1">Uncharacterized protein</fullName>
    </submittedName>
</protein>
<reference evidence="2" key="1">
    <citation type="journal article" date="2012" name="MBio">
        <title>Comparative genome analysis of Trichophyton rubrum and related dermatophytes reveals candidate genes involved in infection.</title>
        <authorList>
            <person name="Martinez D.A."/>
            <person name="Oliver B.G."/>
            <person name="Graeser Y."/>
            <person name="Goldberg J.M."/>
            <person name="Li W."/>
            <person name="Martinez-Rossi N.M."/>
            <person name="Monod M."/>
            <person name="Shelest E."/>
            <person name="Barton R.C."/>
            <person name="Birch E."/>
            <person name="Brakhage A.A."/>
            <person name="Chen Z."/>
            <person name="Gurr S.J."/>
            <person name="Heiman D."/>
            <person name="Heitman J."/>
            <person name="Kosti I."/>
            <person name="Rossi A."/>
            <person name="Saif S."/>
            <person name="Samalova M."/>
            <person name="Saunders C.W."/>
            <person name="Shea T."/>
            <person name="Summerbell R.C."/>
            <person name="Xu J."/>
            <person name="Young S."/>
            <person name="Zeng Q."/>
            <person name="Birren B.W."/>
            <person name="Cuomo C.A."/>
            <person name="White T.C."/>
        </authorList>
    </citation>
    <scope>NUCLEOTIDE SEQUENCE [LARGE SCALE GENOMIC DNA]</scope>
    <source>
        <strain evidence="2">ATCC MYA-4605 / CBS 113480</strain>
    </source>
</reference>
<gene>
    <name evidence="1" type="ORF">MCYG_02278</name>
</gene>
<dbReference type="eggNOG" id="ENOG502T3RR">
    <property type="taxonomic scope" value="Eukaryota"/>
</dbReference>
<dbReference type="GeneID" id="9226336"/>
<dbReference type="HOGENOM" id="CLU_067900_1_0_1"/>
<dbReference type="OMA" id="NHWSCIM"/>
<dbReference type="RefSeq" id="XP_002849344.1">
    <property type="nucleotide sequence ID" value="XM_002849298.1"/>
</dbReference>
<organism evidence="1 2">
    <name type="scientific">Arthroderma otae (strain ATCC MYA-4605 / CBS 113480)</name>
    <name type="common">Microsporum canis</name>
    <dbReference type="NCBI Taxonomy" id="554155"/>
    <lineage>
        <taxon>Eukaryota</taxon>
        <taxon>Fungi</taxon>
        <taxon>Dikarya</taxon>
        <taxon>Ascomycota</taxon>
        <taxon>Pezizomycotina</taxon>
        <taxon>Eurotiomycetes</taxon>
        <taxon>Eurotiomycetidae</taxon>
        <taxon>Onygenales</taxon>
        <taxon>Arthrodermataceae</taxon>
        <taxon>Microsporum</taxon>
    </lineage>
</organism>